<evidence type="ECO:0000256" key="1">
    <source>
        <dbReference type="ARBA" id="ARBA00004162"/>
    </source>
</evidence>
<keyword evidence="7" id="KW-0675">Receptor</keyword>
<dbReference type="SUPFAM" id="SSF52058">
    <property type="entry name" value="L domain-like"/>
    <property type="match status" value="1"/>
</dbReference>
<dbReference type="Gene3D" id="3.80.10.10">
    <property type="entry name" value="Ribonuclease Inhibitor"/>
    <property type="match status" value="1"/>
</dbReference>
<dbReference type="InterPro" id="IPR032675">
    <property type="entry name" value="LRR_dom_sf"/>
</dbReference>
<evidence type="ECO:0000256" key="2">
    <source>
        <dbReference type="ARBA" id="ARBA00022692"/>
    </source>
</evidence>
<dbReference type="GO" id="GO:0007169">
    <property type="term" value="P:cell surface receptor protein tyrosine kinase signaling pathway"/>
    <property type="evidence" value="ECO:0007669"/>
    <property type="project" value="TreeGrafter"/>
</dbReference>
<feature type="binding site" evidence="10">
    <location>
        <position position="500"/>
    </location>
    <ligand>
        <name>ATP</name>
        <dbReference type="ChEBI" id="CHEBI:30616"/>
    </ligand>
</feature>
<dbReference type="PRINTS" id="PR00109">
    <property type="entry name" value="TYRKINASE"/>
</dbReference>
<keyword evidence="2 12" id="KW-0812">Transmembrane</keyword>
<dbReference type="GO" id="GO:0051897">
    <property type="term" value="P:positive regulation of phosphatidylinositol 3-kinase/protein kinase B signal transduction"/>
    <property type="evidence" value="ECO:0007669"/>
    <property type="project" value="TreeGrafter"/>
</dbReference>
<dbReference type="GO" id="GO:0005524">
    <property type="term" value="F:ATP binding"/>
    <property type="evidence" value="ECO:0007669"/>
    <property type="project" value="UniProtKB-UniRule"/>
</dbReference>
<name>A0AAN4Z4C2_9BILA</name>
<reference evidence="16" key="1">
    <citation type="submission" date="2022-10" db="EMBL/GenBank/DDBJ databases">
        <title>Genome assembly of Pristionchus species.</title>
        <authorList>
            <person name="Yoshida K."/>
            <person name="Sommer R.J."/>
        </authorList>
    </citation>
    <scope>NUCLEOTIDE SEQUENCE [LARGE SCALE GENOMIC DNA]</scope>
    <source>
        <strain evidence="16">RS5460</strain>
    </source>
</reference>
<keyword evidence="3 13" id="KW-0732">Signal</keyword>
<dbReference type="PANTHER" id="PTHR24416:SF349">
    <property type="entry name" value="TYROSINE-PROTEIN KINASE RYK"/>
    <property type="match status" value="1"/>
</dbReference>
<evidence type="ECO:0000256" key="11">
    <source>
        <dbReference type="SAM" id="MobiDB-lite"/>
    </source>
</evidence>
<dbReference type="PROSITE" id="PS00109">
    <property type="entry name" value="PROTEIN_KINASE_TYR"/>
    <property type="match status" value="1"/>
</dbReference>
<evidence type="ECO:0000256" key="5">
    <source>
        <dbReference type="ARBA" id="ARBA00022989"/>
    </source>
</evidence>
<dbReference type="PANTHER" id="PTHR24416">
    <property type="entry name" value="TYROSINE-PROTEIN KINASE RECEPTOR"/>
    <property type="match status" value="1"/>
</dbReference>
<evidence type="ECO:0000313" key="15">
    <source>
        <dbReference type="EMBL" id="GMR31030.1"/>
    </source>
</evidence>
<keyword evidence="16" id="KW-1185">Reference proteome</keyword>
<dbReference type="EMBL" id="BTRK01000001">
    <property type="protein sequence ID" value="GMR31030.1"/>
    <property type="molecule type" value="Genomic_DNA"/>
</dbReference>
<feature type="region of interest" description="Disordered" evidence="11">
    <location>
        <begin position="429"/>
        <end position="448"/>
    </location>
</feature>
<evidence type="ECO:0000256" key="3">
    <source>
        <dbReference type="ARBA" id="ARBA00022729"/>
    </source>
</evidence>
<dbReference type="InterPro" id="IPR008266">
    <property type="entry name" value="Tyr_kinase_AS"/>
</dbReference>
<accession>A0AAN4Z4C2</accession>
<dbReference type="InterPro" id="IPR000719">
    <property type="entry name" value="Prot_kinase_dom"/>
</dbReference>
<keyword evidence="10" id="KW-0547">Nucleotide-binding</keyword>
<keyword evidence="10" id="KW-0067">ATP-binding</keyword>
<evidence type="ECO:0000259" key="14">
    <source>
        <dbReference type="PROSITE" id="PS50011"/>
    </source>
</evidence>
<keyword evidence="4" id="KW-0130">Cell adhesion</keyword>
<feature type="chain" id="PRO_5043014297" description="Protein kinase domain-containing protein" evidence="13">
    <location>
        <begin position="18"/>
        <end position="781"/>
    </location>
</feature>
<dbReference type="GO" id="GO:0043235">
    <property type="term" value="C:receptor complex"/>
    <property type="evidence" value="ECO:0007669"/>
    <property type="project" value="TreeGrafter"/>
</dbReference>
<evidence type="ECO:0000256" key="9">
    <source>
        <dbReference type="ARBA" id="ARBA00051243"/>
    </source>
</evidence>
<evidence type="ECO:0000256" key="6">
    <source>
        <dbReference type="ARBA" id="ARBA00023136"/>
    </source>
</evidence>
<dbReference type="Gene3D" id="1.10.510.10">
    <property type="entry name" value="Transferase(Phosphotransferase) domain 1"/>
    <property type="match status" value="1"/>
</dbReference>
<dbReference type="CDD" id="cd00192">
    <property type="entry name" value="PTKc"/>
    <property type="match status" value="1"/>
</dbReference>
<dbReference type="SUPFAM" id="SSF56112">
    <property type="entry name" value="Protein kinase-like (PK-like)"/>
    <property type="match status" value="1"/>
</dbReference>
<dbReference type="Proteomes" id="UP001328107">
    <property type="component" value="Unassembled WGS sequence"/>
</dbReference>
<evidence type="ECO:0000256" key="13">
    <source>
        <dbReference type="SAM" id="SignalP"/>
    </source>
</evidence>
<dbReference type="InterPro" id="IPR017441">
    <property type="entry name" value="Protein_kinase_ATP_BS"/>
</dbReference>
<comment type="catalytic activity">
    <reaction evidence="9">
        <text>L-tyrosyl-[protein] + ATP = O-phospho-L-tyrosyl-[protein] + ADP + H(+)</text>
        <dbReference type="Rhea" id="RHEA:10596"/>
        <dbReference type="Rhea" id="RHEA-COMP:10136"/>
        <dbReference type="Rhea" id="RHEA-COMP:20101"/>
        <dbReference type="ChEBI" id="CHEBI:15378"/>
        <dbReference type="ChEBI" id="CHEBI:30616"/>
        <dbReference type="ChEBI" id="CHEBI:46858"/>
        <dbReference type="ChEBI" id="CHEBI:61978"/>
        <dbReference type="ChEBI" id="CHEBI:456216"/>
        <dbReference type="EC" id="2.7.10.1"/>
    </reaction>
</comment>
<gene>
    <name evidence="15" type="ORF">PMAYCL1PPCAC_01225</name>
</gene>
<feature type="signal peptide" evidence="13">
    <location>
        <begin position="1"/>
        <end position="17"/>
    </location>
</feature>
<feature type="domain" description="Protein kinase" evidence="14">
    <location>
        <begin position="470"/>
        <end position="747"/>
    </location>
</feature>
<comment type="subcellular location">
    <subcellularLocation>
        <location evidence="1">Cell membrane</location>
        <topology evidence="1">Single-pass membrane protein</topology>
    </subcellularLocation>
</comment>
<dbReference type="Pfam" id="PF07714">
    <property type="entry name" value="PK_Tyr_Ser-Thr"/>
    <property type="match status" value="1"/>
</dbReference>
<dbReference type="GO" id="GO:0010976">
    <property type="term" value="P:positive regulation of neuron projection development"/>
    <property type="evidence" value="ECO:0007669"/>
    <property type="project" value="TreeGrafter"/>
</dbReference>
<dbReference type="GO" id="GO:0004714">
    <property type="term" value="F:transmembrane receptor protein tyrosine kinase activity"/>
    <property type="evidence" value="ECO:0007669"/>
    <property type="project" value="UniProtKB-EC"/>
</dbReference>
<sequence>MRACLLAILAFTTSVSTCETNGSSAVCLSFDHVPNVTNVTVTKNCTLPSSTHNISTLTLKCPIDTIPFFSLRVFPNLEQLILTDCNITKLRWQSLALANKKLLIDLTNCNLSCSCDNAWIPRRYPDIPLPSPITSPNFTRCFTSFTQCPVTNLTISTSAPNGTLGAPFSVKTTISPNTTTPSILHPLPYYGWLSNWPGIDPKGEESVSSSEINLHINRLEDDHLGRIIMRCWHCPDPAFITSEILFETRARAAIAVDKAHRDTHLLKLFGYPMTDITLIVTHLESNESGGNFSSEEKRLNPINSTAFLGGSLVIDPLDRHWKVSKTLRWYEIYSHSCVFCDFYKPSGKFSFKVCDRSIKSTADDASECQEMVDNINHYPNVPSPPLLSPSTRSRWWPAIFIPLFVILALAVGRYVWRLRNKYAAAKARSNGARARRGSGGTEETRLEERTSISSSNYAHILLPSLELGAIQMHEKIGQGAFGEVFRATLSTAGDLPVAVKVIREVGERDAKEAALLSRLNHENIVRLFGTSRDADRLLLVFEMMTLGDLRTYVADRRPRPGQYTQFPPALMDEEVVNIIRQIVLGMAYLSEMGVVHRDLAARNCLVTGESDRLLCIPAHRPPITVKISDFGMSRRLYSHSEYYRIASASSVALPVRWLPPEALSTGVFNMHTDIWALGVTMWEVYSFGELPFADLTTQELLAVCMAGVRPPRPPAAPEVMYELMMRCWEKIPEERITPMQALRHEALRRPSDDLPPSTSVTESIGSAWTQASDAPLLGLRC</sequence>
<keyword evidence="8" id="KW-0325">Glycoprotein</keyword>
<evidence type="ECO:0000313" key="16">
    <source>
        <dbReference type="Proteomes" id="UP001328107"/>
    </source>
</evidence>
<dbReference type="PROSITE" id="PS00107">
    <property type="entry name" value="PROTEIN_KINASE_ATP"/>
    <property type="match status" value="1"/>
</dbReference>
<dbReference type="InterPro" id="IPR011009">
    <property type="entry name" value="Kinase-like_dom_sf"/>
</dbReference>
<comment type="caution">
    <text evidence="15">The sequence shown here is derived from an EMBL/GenBank/DDBJ whole genome shotgun (WGS) entry which is preliminary data.</text>
</comment>
<evidence type="ECO:0000256" key="7">
    <source>
        <dbReference type="ARBA" id="ARBA00023170"/>
    </source>
</evidence>
<keyword evidence="6 12" id="KW-0472">Membrane</keyword>
<evidence type="ECO:0000256" key="4">
    <source>
        <dbReference type="ARBA" id="ARBA00022889"/>
    </source>
</evidence>
<dbReference type="InterPro" id="IPR020635">
    <property type="entry name" value="Tyr_kinase_cat_dom"/>
</dbReference>
<dbReference type="GO" id="GO:0007155">
    <property type="term" value="P:cell adhesion"/>
    <property type="evidence" value="ECO:0007669"/>
    <property type="project" value="UniProtKB-KW"/>
</dbReference>
<dbReference type="PROSITE" id="PS50011">
    <property type="entry name" value="PROTEIN_KINASE_DOM"/>
    <property type="match status" value="1"/>
</dbReference>
<organism evidence="15 16">
    <name type="scientific">Pristionchus mayeri</name>
    <dbReference type="NCBI Taxonomy" id="1317129"/>
    <lineage>
        <taxon>Eukaryota</taxon>
        <taxon>Metazoa</taxon>
        <taxon>Ecdysozoa</taxon>
        <taxon>Nematoda</taxon>
        <taxon>Chromadorea</taxon>
        <taxon>Rhabditida</taxon>
        <taxon>Rhabditina</taxon>
        <taxon>Diplogasteromorpha</taxon>
        <taxon>Diplogasteroidea</taxon>
        <taxon>Neodiplogasteridae</taxon>
        <taxon>Pristionchus</taxon>
    </lineage>
</organism>
<dbReference type="AlphaFoldDB" id="A0AAN4Z4C2"/>
<evidence type="ECO:0000256" key="10">
    <source>
        <dbReference type="PROSITE-ProRule" id="PRU10141"/>
    </source>
</evidence>
<dbReference type="InterPro" id="IPR050122">
    <property type="entry name" value="RTK"/>
</dbReference>
<dbReference type="SMART" id="SM00219">
    <property type="entry name" value="TyrKc"/>
    <property type="match status" value="1"/>
</dbReference>
<protein>
    <recommendedName>
        <fullName evidence="14">Protein kinase domain-containing protein</fullName>
    </recommendedName>
</protein>
<feature type="transmembrane region" description="Helical" evidence="12">
    <location>
        <begin position="395"/>
        <end position="416"/>
    </location>
</feature>
<evidence type="ECO:0000256" key="8">
    <source>
        <dbReference type="ARBA" id="ARBA00023180"/>
    </source>
</evidence>
<keyword evidence="5 12" id="KW-1133">Transmembrane helix</keyword>
<dbReference type="GO" id="GO:0005886">
    <property type="term" value="C:plasma membrane"/>
    <property type="evidence" value="ECO:0007669"/>
    <property type="project" value="UniProtKB-SubCell"/>
</dbReference>
<proteinExistence type="predicted"/>
<evidence type="ECO:0000256" key="12">
    <source>
        <dbReference type="SAM" id="Phobius"/>
    </source>
</evidence>
<dbReference type="InterPro" id="IPR001245">
    <property type="entry name" value="Ser-Thr/Tyr_kinase_cat_dom"/>
</dbReference>